<evidence type="ECO:0000313" key="17">
    <source>
        <dbReference type="Proteomes" id="UP001157109"/>
    </source>
</evidence>
<dbReference type="CDD" id="cd00082">
    <property type="entry name" value="HisKA"/>
    <property type="match status" value="1"/>
</dbReference>
<dbReference type="SMART" id="SM00387">
    <property type="entry name" value="HATPase_c"/>
    <property type="match status" value="1"/>
</dbReference>
<evidence type="ECO:0000256" key="6">
    <source>
        <dbReference type="ARBA" id="ARBA00022679"/>
    </source>
</evidence>
<protein>
    <recommendedName>
        <fullName evidence="3">histidine kinase</fullName>
        <ecNumber evidence="3">2.7.13.3</ecNumber>
    </recommendedName>
</protein>
<evidence type="ECO:0000256" key="8">
    <source>
        <dbReference type="ARBA" id="ARBA00022741"/>
    </source>
</evidence>
<keyword evidence="12" id="KW-0902">Two-component regulatory system</keyword>
<dbReference type="InterPro" id="IPR005467">
    <property type="entry name" value="His_kinase_dom"/>
</dbReference>
<keyword evidence="11 13" id="KW-1133">Transmembrane helix</keyword>
<evidence type="ECO:0000256" key="5">
    <source>
        <dbReference type="ARBA" id="ARBA00022553"/>
    </source>
</evidence>
<dbReference type="CDD" id="cd06225">
    <property type="entry name" value="HAMP"/>
    <property type="match status" value="1"/>
</dbReference>
<evidence type="ECO:0000256" key="9">
    <source>
        <dbReference type="ARBA" id="ARBA00022777"/>
    </source>
</evidence>
<name>A0ABQ6HNP5_9MICO</name>
<keyword evidence="9" id="KW-0418">Kinase</keyword>
<evidence type="ECO:0000256" key="11">
    <source>
        <dbReference type="ARBA" id="ARBA00022989"/>
    </source>
</evidence>
<sequence length="303" mass="31768">MWAATQLPEGYVLAIHQDWTSGSSQLDDLDQYLVVGVLSVAAVTVLLAIGTGVALSRRPGRAELTARRIADGELGLRVSDAVRGRDGVASLGAAIDHLASSMQDRLASEQRVTGYIAHDLRTPVTSLVTASSLLPDDRAGNLVRSQATRLWRLIEDLLEVDSAEQQVDLVPTSTPALARAAVEAASQPVRLTVEESADVTTDPRRVQRALVNLLENAIRHGGAEVECVVRGRAILVQDDGDGFPPVLLEHGPRRFVTGSPSRGGGNGLGLTIAAGQAGAIGATLQLANRAQPRGAVATLTLPA</sequence>
<gene>
    <name evidence="16" type="ORF">GCM10025862_20520</name>
</gene>
<dbReference type="SUPFAM" id="SSF55874">
    <property type="entry name" value="ATPase domain of HSP90 chaperone/DNA topoisomerase II/histidine kinase"/>
    <property type="match status" value="1"/>
</dbReference>
<keyword evidence="6" id="KW-0808">Transferase</keyword>
<keyword evidence="4" id="KW-1003">Cell membrane</keyword>
<dbReference type="Pfam" id="PF02518">
    <property type="entry name" value="HATPase_c"/>
    <property type="match status" value="1"/>
</dbReference>
<organism evidence="16 17">
    <name type="scientific">Arsenicicoccus piscis</name>
    <dbReference type="NCBI Taxonomy" id="673954"/>
    <lineage>
        <taxon>Bacteria</taxon>
        <taxon>Bacillati</taxon>
        <taxon>Actinomycetota</taxon>
        <taxon>Actinomycetes</taxon>
        <taxon>Micrococcales</taxon>
        <taxon>Intrasporangiaceae</taxon>
        <taxon>Arsenicicoccus</taxon>
    </lineage>
</organism>
<dbReference type="SMART" id="SM00388">
    <property type="entry name" value="HisKA"/>
    <property type="match status" value="1"/>
</dbReference>
<dbReference type="InterPro" id="IPR036097">
    <property type="entry name" value="HisK_dim/P_sf"/>
</dbReference>
<evidence type="ECO:0000256" key="1">
    <source>
        <dbReference type="ARBA" id="ARBA00000085"/>
    </source>
</evidence>
<dbReference type="RefSeq" id="WP_241444477.1">
    <property type="nucleotide sequence ID" value="NZ_BSUJ01000001.1"/>
</dbReference>
<evidence type="ECO:0000256" key="4">
    <source>
        <dbReference type="ARBA" id="ARBA00022475"/>
    </source>
</evidence>
<dbReference type="PROSITE" id="PS50109">
    <property type="entry name" value="HIS_KIN"/>
    <property type="match status" value="1"/>
</dbReference>
<dbReference type="Gene3D" id="3.30.565.10">
    <property type="entry name" value="Histidine kinase-like ATPase, C-terminal domain"/>
    <property type="match status" value="1"/>
</dbReference>
<comment type="catalytic activity">
    <reaction evidence="1">
        <text>ATP + protein L-histidine = ADP + protein N-phospho-L-histidine.</text>
        <dbReference type="EC" id="2.7.13.3"/>
    </reaction>
</comment>
<dbReference type="Proteomes" id="UP001157109">
    <property type="component" value="Unassembled WGS sequence"/>
</dbReference>
<comment type="subcellular location">
    <subcellularLocation>
        <location evidence="2">Cell membrane</location>
        <topology evidence="2">Multi-pass membrane protein</topology>
    </subcellularLocation>
</comment>
<evidence type="ECO:0000256" key="3">
    <source>
        <dbReference type="ARBA" id="ARBA00012438"/>
    </source>
</evidence>
<evidence type="ECO:0000259" key="15">
    <source>
        <dbReference type="PROSITE" id="PS50885"/>
    </source>
</evidence>
<dbReference type="InterPro" id="IPR050980">
    <property type="entry name" value="2C_sensor_his_kinase"/>
</dbReference>
<dbReference type="InterPro" id="IPR036890">
    <property type="entry name" value="HATPase_C_sf"/>
</dbReference>
<keyword evidence="13" id="KW-0472">Membrane</keyword>
<accession>A0ABQ6HNP5</accession>
<dbReference type="PROSITE" id="PS50885">
    <property type="entry name" value="HAMP"/>
    <property type="match status" value="1"/>
</dbReference>
<keyword evidence="8" id="KW-0547">Nucleotide-binding</keyword>
<evidence type="ECO:0000313" key="16">
    <source>
        <dbReference type="EMBL" id="GMA20031.1"/>
    </source>
</evidence>
<evidence type="ECO:0000256" key="10">
    <source>
        <dbReference type="ARBA" id="ARBA00022840"/>
    </source>
</evidence>
<dbReference type="PRINTS" id="PR00344">
    <property type="entry name" value="BCTRLSENSOR"/>
</dbReference>
<evidence type="ECO:0000256" key="2">
    <source>
        <dbReference type="ARBA" id="ARBA00004651"/>
    </source>
</evidence>
<feature type="domain" description="Histidine kinase" evidence="14">
    <location>
        <begin position="115"/>
        <end position="303"/>
    </location>
</feature>
<dbReference type="InterPro" id="IPR003660">
    <property type="entry name" value="HAMP_dom"/>
</dbReference>
<dbReference type="PANTHER" id="PTHR44936:SF10">
    <property type="entry name" value="SENSOR PROTEIN RSTB"/>
    <property type="match status" value="1"/>
</dbReference>
<dbReference type="EMBL" id="BSUJ01000001">
    <property type="protein sequence ID" value="GMA20031.1"/>
    <property type="molecule type" value="Genomic_DNA"/>
</dbReference>
<keyword evidence="7 13" id="KW-0812">Transmembrane</keyword>
<keyword evidence="17" id="KW-1185">Reference proteome</keyword>
<dbReference type="PANTHER" id="PTHR44936">
    <property type="entry name" value="SENSOR PROTEIN CREC"/>
    <property type="match status" value="1"/>
</dbReference>
<reference evidence="17" key="1">
    <citation type="journal article" date="2019" name="Int. J. Syst. Evol. Microbiol.">
        <title>The Global Catalogue of Microorganisms (GCM) 10K type strain sequencing project: providing services to taxonomists for standard genome sequencing and annotation.</title>
        <authorList>
            <consortium name="The Broad Institute Genomics Platform"/>
            <consortium name="The Broad Institute Genome Sequencing Center for Infectious Disease"/>
            <person name="Wu L."/>
            <person name="Ma J."/>
        </authorList>
    </citation>
    <scope>NUCLEOTIDE SEQUENCE [LARGE SCALE GENOMIC DNA]</scope>
    <source>
        <strain evidence="17">NBRC 105830</strain>
    </source>
</reference>
<evidence type="ECO:0000256" key="12">
    <source>
        <dbReference type="ARBA" id="ARBA00023012"/>
    </source>
</evidence>
<evidence type="ECO:0000256" key="13">
    <source>
        <dbReference type="SAM" id="Phobius"/>
    </source>
</evidence>
<dbReference type="InterPro" id="IPR004358">
    <property type="entry name" value="Sig_transdc_His_kin-like_C"/>
</dbReference>
<comment type="caution">
    <text evidence="16">The sequence shown here is derived from an EMBL/GenBank/DDBJ whole genome shotgun (WGS) entry which is preliminary data.</text>
</comment>
<dbReference type="Pfam" id="PF00512">
    <property type="entry name" value="HisKA"/>
    <property type="match status" value="1"/>
</dbReference>
<dbReference type="InterPro" id="IPR003661">
    <property type="entry name" value="HisK_dim/P_dom"/>
</dbReference>
<proteinExistence type="predicted"/>
<dbReference type="SUPFAM" id="SSF47384">
    <property type="entry name" value="Homodimeric domain of signal transducing histidine kinase"/>
    <property type="match status" value="1"/>
</dbReference>
<feature type="domain" description="HAMP" evidence="15">
    <location>
        <begin position="65"/>
        <end position="107"/>
    </location>
</feature>
<dbReference type="EC" id="2.7.13.3" evidence="3"/>
<evidence type="ECO:0000256" key="7">
    <source>
        <dbReference type="ARBA" id="ARBA00022692"/>
    </source>
</evidence>
<feature type="transmembrane region" description="Helical" evidence="13">
    <location>
        <begin position="32"/>
        <end position="55"/>
    </location>
</feature>
<dbReference type="InterPro" id="IPR003594">
    <property type="entry name" value="HATPase_dom"/>
</dbReference>
<evidence type="ECO:0000259" key="14">
    <source>
        <dbReference type="PROSITE" id="PS50109"/>
    </source>
</evidence>
<keyword evidence="10" id="KW-0067">ATP-binding</keyword>
<keyword evidence="5" id="KW-0597">Phosphoprotein</keyword>
<dbReference type="Gene3D" id="1.10.287.130">
    <property type="match status" value="1"/>
</dbReference>
<dbReference type="Gene3D" id="6.10.340.10">
    <property type="match status" value="1"/>
</dbReference>